<dbReference type="EMBL" id="CABPSB010000013">
    <property type="protein sequence ID" value="VVE28478.1"/>
    <property type="molecule type" value="Genomic_DNA"/>
</dbReference>
<name>A0A5E4WUG4_9BURK</name>
<dbReference type="Pfam" id="PF04280">
    <property type="entry name" value="Tim44"/>
    <property type="match status" value="1"/>
</dbReference>
<protein>
    <submittedName>
        <fullName evidence="4">Membrane protein</fullName>
    </submittedName>
</protein>
<keyword evidence="2" id="KW-1133">Transmembrane helix</keyword>
<evidence type="ECO:0000259" key="3">
    <source>
        <dbReference type="SMART" id="SM00978"/>
    </source>
</evidence>
<evidence type="ECO:0000256" key="2">
    <source>
        <dbReference type="SAM" id="Phobius"/>
    </source>
</evidence>
<dbReference type="Proteomes" id="UP000406256">
    <property type="component" value="Unassembled WGS sequence"/>
</dbReference>
<gene>
    <name evidence="4" type="ORF">PAN31108_03507</name>
</gene>
<dbReference type="Gene3D" id="3.10.450.240">
    <property type="match status" value="1"/>
</dbReference>
<evidence type="ECO:0000256" key="1">
    <source>
        <dbReference type="SAM" id="MobiDB-lite"/>
    </source>
</evidence>
<accession>A0A5E4WUG4</accession>
<feature type="transmembrane region" description="Helical" evidence="2">
    <location>
        <begin position="91"/>
        <end position="111"/>
    </location>
</feature>
<dbReference type="InterPro" id="IPR032710">
    <property type="entry name" value="NTF2-like_dom_sf"/>
</dbReference>
<feature type="compositionally biased region" description="Polar residues" evidence="1">
    <location>
        <begin position="39"/>
        <end position="48"/>
    </location>
</feature>
<feature type="compositionally biased region" description="Polar residues" evidence="1">
    <location>
        <begin position="159"/>
        <end position="171"/>
    </location>
</feature>
<evidence type="ECO:0000313" key="4">
    <source>
        <dbReference type="EMBL" id="VVE28478.1"/>
    </source>
</evidence>
<dbReference type="AlphaFoldDB" id="A0A5E4WUG4"/>
<feature type="compositionally biased region" description="Low complexity" evidence="1">
    <location>
        <begin position="49"/>
        <end position="67"/>
    </location>
</feature>
<organism evidence="4 5">
    <name type="scientific">Pandoraea anhela</name>
    <dbReference type="NCBI Taxonomy" id="2508295"/>
    <lineage>
        <taxon>Bacteria</taxon>
        <taxon>Pseudomonadati</taxon>
        <taxon>Pseudomonadota</taxon>
        <taxon>Betaproteobacteria</taxon>
        <taxon>Burkholderiales</taxon>
        <taxon>Burkholderiaceae</taxon>
        <taxon>Pandoraea</taxon>
    </lineage>
</organism>
<proteinExistence type="predicted"/>
<feature type="domain" description="Tim44-like" evidence="3">
    <location>
        <begin position="202"/>
        <end position="333"/>
    </location>
</feature>
<evidence type="ECO:0000313" key="5">
    <source>
        <dbReference type="Proteomes" id="UP000406256"/>
    </source>
</evidence>
<dbReference type="InterPro" id="IPR007379">
    <property type="entry name" value="Tim44-like_dom"/>
</dbReference>
<dbReference type="SUPFAM" id="SSF54427">
    <property type="entry name" value="NTF2-like"/>
    <property type="match status" value="1"/>
</dbReference>
<sequence>MFQFLKNKLLLGVVAGVVAVGMTIADADAKRVGGGRSIGKQSNTVTQRQATPQQPAQAAPGAAPNQAAPAAAGAGAAGAGAAAAAKPANRWLGPIAGLAAGLGIAALLSHFGMGGAFASMMANVIIIALIAFAVMWLIRRFRGNKSQSQTPAYAGAGNDASSNHSLRQSWDNQSSNQPSGQPSGQAYPSGASALPAAAGAAAGAAATESFGVPAGFDTEGFLRSAKVYFNRLQAAWDKGDQADINEFTTPQMFAEIKMDLEERGKSTNRTDVVQLDAELLGIEQSTSEYMASVRFSGLIRETEGGAAEPFNEVWNLTKPVTGNGGWVLAGIQQLS</sequence>
<keyword evidence="2" id="KW-0812">Transmembrane</keyword>
<feature type="compositionally biased region" description="Low complexity" evidence="1">
    <location>
        <begin position="172"/>
        <end position="189"/>
    </location>
</feature>
<keyword evidence="5" id="KW-1185">Reference proteome</keyword>
<feature type="transmembrane region" description="Helical" evidence="2">
    <location>
        <begin position="117"/>
        <end position="138"/>
    </location>
</feature>
<feature type="region of interest" description="Disordered" evidence="1">
    <location>
        <begin position="148"/>
        <end position="189"/>
    </location>
</feature>
<dbReference type="PANTHER" id="PTHR41542">
    <property type="entry name" value="BLL5807 PROTEIN"/>
    <property type="match status" value="1"/>
</dbReference>
<feature type="region of interest" description="Disordered" evidence="1">
    <location>
        <begin position="32"/>
        <end position="67"/>
    </location>
</feature>
<dbReference type="SMART" id="SM00978">
    <property type="entry name" value="Tim44"/>
    <property type="match status" value="1"/>
</dbReference>
<reference evidence="4 5" key="1">
    <citation type="submission" date="2019-08" db="EMBL/GenBank/DDBJ databases">
        <authorList>
            <person name="Peeters C."/>
        </authorList>
    </citation>
    <scope>NUCLEOTIDE SEQUENCE [LARGE SCALE GENOMIC DNA]</scope>
    <source>
        <strain evidence="4 5">LMG 31108</strain>
    </source>
</reference>
<dbReference type="PANTHER" id="PTHR41542:SF1">
    <property type="entry name" value="BLL5807 PROTEIN"/>
    <property type="match status" value="1"/>
</dbReference>
<keyword evidence="2" id="KW-0472">Membrane</keyword>
<dbReference type="OrthoDB" id="5297955at2"/>
<dbReference type="RefSeq" id="WP_150670100.1">
    <property type="nucleotide sequence ID" value="NZ_CABPSB010000013.1"/>
</dbReference>